<sequence>MSKITLLIHCPDTSGIIADVTSFFHQRKGNIIYVDQYVDLENKVFFMRLECEFDSKFFIEQIKEEFARQIGTPYQMSWGMYAADSQQKWPFSFLNMITACMTYWADTNPGSSMHKFL</sequence>
<dbReference type="Proteomes" id="UP000610456">
    <property type="component" value="Unassembled WGS sequence"/>
</dbReference>
<evidence type="ECO:0000313" key="3">
    <source>
        <dbReference type="Proteomes" id="UP000610456"/>
    </source>
</evidence>
<dbReference type="EMBL" id="BMXB01000001">
    <property type="protein sequence ID" value="GHA28162.1"/>
    <property type="molecule type" value="Genomic_DNA"/>
</dbReference>
<dbReference type="InterPro" id="IPR004810">
    <property type="entry name" value="PurU"/>
</dbReference>
<dbReference type="Gene3D" id="3.30.70.260">
    <property type="match status" value="1"/>
</dbReference>
<proteinExistence type="predicted"/>
<reference evidence="2" key="2">
    <citation type="submission" date="2020-09" db="EMBL/GenBank/DDBJ databases">
        <authorList>
            <person name="Sun Q."/>
            <person name="Kim S."/>
        </authorList>
    </citation>
    <scope>NUCLEOTIDE SEQUENCE</scope>
    <source>
        <strain evidence="2">KCTC 12719</strain>
    </source>
</reference>
<keyword evidence="3" id="KW-1185">Reference proteome</keyword>
<accession>A0A918S7C8</accession>
<dbReference type="InterPro" id="IPR045865">
    <property type="entry name" value="ACT-like_dom_sf"/>
</dbReference>
<gene>
    <name evidence="2" type="ORF">GCM10007103_07150</name>
</gene>
<evidence type="ECO:0000313" key="2">
    <source>
        <dbReference type="EMBL" id="GHA28162.1"/>
    </source>
</evidence>
<dbReference type="GO" id="GO:0006189">
    <property type="term" value="P:'de novo' IMP biosynthetic process"/>
    <property type="evidence" value="ECO:0007669"/>
    <property type="project" value="InterPro"/>
</dbReference>
<dbReference type="InterPro" id="IPR044074">
    <property type="entry name" value="PurU_ACT"/>
</dbReference>
<dbReference type="InterPro" id="IPR002912">
    <property type="entry name" value="ACT_dom"/>
</dbReference>
<dbReference type="Pfam" id="PF01842">
    <property type="entry name" value="ACT"/>
    <property type="match status" value="1"/>
</dbReference>
<evidence type="ECO:0000259" key="1">
    <source>
        <dbReference type="PROSITE" id="PS51671"/>
    </source>
</evidence>
<dbReference type="CDD" id="cd04875">
    <property type="entry name" value="ACT_F4HF-DF"/>
    <property type="match status" value="1"/>
</dbReference>
<organism evidence="2 3">
    <name type="scientific">Salinimicrobium marinum</name>
    <dbReference type="NCBI Taxonomy" id="680283"/>
    <lineage>
        <taxon>Bacteria</taxon>
        <taxon>Pseudomonadati</taxon>
        <taxon>Bacteroidota</taxon>
        <taxon>Flavobacteriia</taxon>
        <taxon>Flavobacteriales</taxon>
        <taxon>Flavobacteriaceae</taxon>
        <taxon>Salinimicrobium</taxon>
    </lineage>
</organism>
<feature type="domain" description="ACT" evidence="1">
    <location>
        <begin position="5"/>
        <end position="78"/>
    </location>
</feature>
<dbReference type="PRINTS" id="PR01575">
    <property type="entry name" value="FFH4HYDRLASE"/>
</dbReference>
<dbReference type="GO" id="GO:0008864">
    <property type="term" value="F:formyltetrahydrofolate deformylase activity"/>
    <property type="evidence" value="ECO:0007669"/>
    <property type="project" value="InterPro"/>
</dbReference>
<protein>
    <recommendedName>
        <fullName evidence="1">ACT domain-containing protein</fullName>
    </recommendedName>
</protein>
<name>A0A918S7C8_9FLAO</name>
<dbReference type="PROSITE" id="PS51671">
    <property type="entry name" value="ACT"/>
    <property type="match status" value="1"/>
</dbReference>
<dbReference type="AlphaFoldDB" id="A0A918S7C8"/>
<reference evidence="2" key="1">
    <citation type="journal article" date="2014" name="Int. J. Syst. Evol. Microbiol.">
        <title>Complete genome sequence of Corynebacterium casei LMG S-19264T (=DSM 44701T), isolated from a smear-ripened cheese.</title>
        <authorList>
            <consortium name="US DOE Joint Genome Institute (JGI-PGF)"/>
            <person name="Walter F."/>
            <person name="Albersmeier A."/>
            <person name="Kalinowski J."/>
            <person name="Ruckert C."/>
        </authorList>
    </citation>
    <scope>NUCLEOTIDE SEQUENCE</scope>
    <source>
        <strain evidence="2">KCTC 12719</strain>
    </source>
</reference>
<comment type="caution">
    <text evidence="2">The sequence shown here is derived from an EMBL/GenBank/DDBJ whole genome shotgun (WGS) entry which is preliminary data.</text>
</comment>
<dbReference type="SUPFAM" id="SSF55021">
    <property type="entry name" value="ACT-like"/>
    <property type="match status" value="1"/>
</dbReference>